<evidence type="ECO:0000256" key="5">
    <source>
        <dbReference type="ARBA" id="ARBA00022553"/>
    </source>
</evidence>
<dbReference type="Gene3D" id="2.30.29.30">
    <property type="entry name" value="Pleckstrin-homology domain (PH domain)/Phosphotyrosine-binding domain (PTB)"/>
    <property type="match status" value="1"/>
</dbReference>
<dbReference type="Gene3D" id="1.10.510.10">
    <property type="entry name" value="Transferase(Phosphotransferase) domain 1"/>
    <property type="match status" value="1"/>
</dbReference>
<dbReference type="Pfam" id="PF03623">
    <property type="entry name" value="Focal_AT"/>
    <property type="match status" value="1"/>
</dbReference>
<name>A0AAW0N6S0_9GOBI</name>
<dbReference type="PANTHER" id="PTHR46221">
    <property type="entry name" value="FERM AND PDZ DOMAIN-CONTAINING PROTEIN FAMILY MEMBER"/>
    <property type="match status" value="1"/>
</dbReference>
<dbReference type="InterPro" id="IPR019748">
    <property type="entry name" value="FERM_central"/>
</dbReference>
<feature type="region of interest" description="Disordered" evidence="14">
    <location>
        <begin position="11"/>
        <end position="32"/>
    </location>
</feature>
<dbReference type="PANTHER" id="PTHR46221:SF11">
    <property type="entry name" value="NON-SPECIFIC PROTEIN-TYROSINE KINASE"/>
    <property type="match status" value="1"/>
</dbReference>
<dbReference type="PRINTS" id="PR00109">
    <property type="entry name" value="TYRKINASE"/>
</dbReference>
<dbReference type="InterPro" id="IPR005189">
    <property type="entry name" value="Focal_adhesion_kin_target_dom"/>
</dbReference>
<evidence type="ECO:0008006" key="19">
    <source>
        <dbReference type="Google" id="ProtNLM"/>
    </source>
</evidence>
<evidence type="ECO:0000313" key="18">
    <source>
        <dbReference type="Proteomes" id="UP001460270"/>
    </source>
</evidence>
<reference evidence="18" key="1">
    <citation type="submission" date="2024-04" db="EMBL/GenBank/DDBJ databases">
        <title>Salinicola lusitanus LLJ914,a marine bacterium isolated from the Okinawa Trough.</title>
        <authorList>
            <person name="Li J."/>
        </authorList>
    </citation>
    <scope>NUCLEOTIDE SEQUENCE [LARGE SCALE GENOMIC DNA]</scope>
</reference>
<evidence type="ECO:0000256" key="4">
    <source>
        <dbReference type="ARBA" id="ARBA00022475"/>
    </source>
</evidence>
<sequence length="898" mass="101277">MSGDSLKFTWRSMSPTSGQSESAVPSPMTTTASVQSPAATGSGFMGKILKVCFLSNSPNFGKNFKLVKCEEGWTVKSVLKVVLSSGCVGPQIQNVSCFGLLLKHLKSSELHWLHPDLTISELKQRYEQHHLEAEWRHRTTMLYFYQQVRSDYMANYASKVSDGMALQLGCLEIRKYNYLNEPVLQRKCNLLMLCLRGFYKNESRPGKKSTLKLLEKDVGLDLFFPTELINSMKPKQLRRLILQTFQGYSTLGQDQCMAKFFSTLSQCYSITQENFACQLVHGWNLNINLVIGCDGISQQTENSKPACLTTFSEIRSVSCSSESDGKALLSVHIEGAAQPLTVRTPSISVAENMADLIDGHCRLQGAEKSLIARPRSTEQVTQTARNVKNCSNLILNICLPFIARDMKLPEIPKLFALSNYKTGLKYQKCKNSLFIDRFLTSQCKSETPRSHLSAKKGTQSGFFGYISLNCKSKMTYNRDYRNSKLSECGKNCKDTASRFHQVTSTISIFHSIFSNLDNFFTDSELLTMVAGVSRVDPVCCDHKTRSRRGLNMVHRQDIAVRNILVASPQCVKLGDFGLSRYIDEHEYYKATLSRMPIKWMAPESINFRRFTTASDVWMFGVCVWEIFSLAQQPFFWLENGQVINQLESGVRLPKPDKCSPVLFSLLTHCWAYEPHKRPTFKHLVCSLSELHRLEYDQEAGMTRGRCLSVSSFDSSSDPPPKPSRVQGCTLPRGMHTQLADDRPAWEREREQVEEAIHRQKLEMVSDGQWLEQEERHLDPVVRQDSYSYIQAPQSPSANGPPPKPPTPPVHTQPLPTAELDRSQDQVYSCVMDLVREVVQLKNQIHSAPASEYPGAVKSVGLTLRRLIQSVDELCLLCTASVTNEIEGTKKLLNKDLGS</sequence>
<evidence type="ECO:0000256" key="6">
    <source>
        <dbReference type="ARBA" id="ARBA00022679"/>
    </source>
</evidence>
<dbReference type="InterPro" id="IPR041784">
    <property type="entry name" value="FAK1/PYK2_FERM_C"/>
</dbReference>
<evidence type="ECO:0000256" key="12">
    <source>
        <dbReference type="ARBA" id="ARBA00023137"/>
    </source>
</evidence>
<dbReference type="InterPro" id="IPR000719">
    <property type="entry name" value="Prot_kinase_dom"/>
</dbReference>
<evidence type="ECO:0000256" key="11">
    <source>
        <dbReference type="ARBA" id="ARBA00023136"/>
    </source>
</evidence>
<keyword evidence="8" id="KW-0418">Kinase</keyword>
<dbReference type="InterPro" id="IPR035963">
    <property type="entry name" value="FERM_2"/>
</dbReference>
<evidence type="ECO:0000256" key="7">
    <source>
        <dbReference type="ARBA" id="ARBA00022741"/>
    </source>
</evidence>
<dbReference type="GO" id="GO:0005925">
    <property type="term" value="C:focal adhesion"/>
    <property type="evidence" value="ECO:0007669"/>
    <property type="project" value="UniProtKB-SubCell"/>
</dbReference>
<feature type="compositionally biased region" description="Basic and acidic residues" evidence="14">
    <location>
        <begin position="738"/>
        <end position="751"/>
    </location>
</feature>
<feature type="region of interest" description="Disordered" evidence="14">
    <location>
        <begin position="709"/>
        <end position="751"/>
    </location>
</feature>
<dbReference type="SUPFAM" id="SSF54236">
    <property type="entry name" value="Ubiquitin-like"/>
    <property type="match status" value="1"/>
</dbReference>
<keyword evidence="6" id="KW-0808">Transferase</keyword>
<feature type="domain" description="FERM" evidence="16">
    <location>
        <begin position="47"/>
        <end position="368"/>
    </location>
</feature>
<evidence type="ECO:0000256" key="3">
    <source>
        <dbReference type="ARBA" id="ARBA00004413"/>
    </source>
</evidence>
<dbReference type="GO" id="GO:0008284">
    <property type="term" value="P:positive regulation of cell population proliferation"/>
    <property type="evidence" value="ECO:0007669"/>
    <property type="project" value="UniProtKB-ARBA"/>
</dbReference>
<dbReference type="Gene3D" id="3.10.20.90">
    <property type="entry name" value="Phosphatidylinositol 3-kinase Catalytic Subunit, Chain A, domain 1"/>
    <property type="match status" value="1"/>
</dbReference>
<evidence type="ECO:0000259" key="16">
    <source>
        <dbReference type="PROSITE" id="PS50057"/>
    </source>
</evidence>
<keyword evidence="12" id="KW-0829">Tyrosine-protein kinase</keyword>
<dbReference type="InterPro" id="IPR049385">
    <property type="entry name" value="FAK1-like_FERM_C"/>
</dbReference>
<comment type="subcellular location">
    <subcellularLocation>
        <location evidence="1">Cell junction</location>
        <location evidence="1">Focal adhesion</location>
    </subcellularLocation>
    <subcellularLocation>
        <location evidence="3">Cell membrane</location>
        <topology evidence="3">Peripheral membrane protein</topology>
        <orientation evidence="3">Cytoplasmic side</orientation>
    </subcellularLocation>
    <subcellularLocation>
        <location evidence="2">Cell projection</location>
    </subcellularLocation>
</comment>
<accession>A0AAW0N6S0</accession>
<dbReference type="InterPro" id="IPR014352">
    <property type="entry name" value="FERM/acyl-CoA-bd_prot_sf"/>
</dbReference>
<dbReference type="InterPro" id="IPR011993">
    <property type="entry name" value="PH-like_dom_sf"/>
</dbReference>
<dbReference type="GO" id="GO:0007172">
    <property type="term" value="P:signal complex assembly"/>
    <property type="evidence" value="ECO:0007669"/>
    <property type="project" value="InterPro"/>
</dbReference>
<dbReference type="Pfam" id="PF21477">
    <property type="entry name" value="FERM_C_FAK1"/>
    <property type="match status" value="1"/>
</dbReference>
<dbReference type="SUPFAM" id="SSF56112">
    <property type="entry name" value="Protein kinase-like (PK-like)"/>
    <property type="match status" value="1"/>
</dbReference>
<dbReference type="SUPFAM" id="SSF47031">
    <property type="entry name" value="Second domain of FERM"/>
    <property type="match status" value="1"/>
</dbReference>
<dbReference type="InterPro" id="IPR019749">
    <property type="entry name" value="Band_41_domain"/>
</dbReference>
<dbReference type="SUPFAM" id="SSF68993">
    <property type="entry name" value="FAT domain of focal adhesion kinase"/>
    <property type="match status" value="1"/>
</dbReference>
<keyword evidence="10" id="KW-0965">Cell junction</keyword>
<keyword evidence="13" id="KW-0966">Cell projection</keyword>
<dbReference type="Gene3D" id="1.20.120.330">
    <property type="entry name" value="Nucleotidyltransferases domain 2"/>
    <property type="match status" value="1"/>
</dbReference>
<dbReference type="InterPro" id="IPR029071">
    <property type="entry name" value="Ubiquitin-like_domsf"/>
</dbReference>
<evidence type="ECO:0000256" key="13">
    <source>
        <dbReference type="ARBA" id="ARBA00023273"/>
    </source>
</evidence>
<dbReference type="InterPro" id="IPR000299">
    <property type="entry name" value="FERM_domain"/>
</dbReference>
<dbReference type="Proteomes" id="UP001460270">
    <property type="component" value="Unassembled WGS sequence"/>
</dbReference>
<feature type="compositionally biased region" description="Pro residues" evidence="14">
    <location>
        <begin position="798"/>
        <end position="810"/>
    </location>
</feature>
<evidence type="ECO:0000256" key="14">
    <source>
        <dbReference type="SAM" id="MobiDB-lite"/>
    </source>
</evidence>
<dbReference type="Gene3D" id="1.20.80.10">
    <property type="match status" value="1"/>
</dbReference>
<keyword evidence="5" id="KW-0597">Phosphoprotein</keyword>
<dbReference type="EMBL" id="JBBPFD010000016">
    <property type="protein sequence ID" value="KAK7893220.1"/>
    <property type="molecule type" value="Genomic_DNA"/>
</dbReference>
<dbReference type="GO" id="GO:0050793">
    <property type="term" value="P:regulation of developmental process"/>
    <property type="evidence" value="ECO:0007669"/>
    <property type="project" value="UniProtKB-ARBA"/>
</dbReference>
<organism evidence="17 18">
    <name type="scientific">Mugilogobius chulae</name>
    <name type="common">yellowstripe goby</name>
    <dbReference type="NCBI Taxonomy" id="88201"/>
    <lineage>
        <taxon>Eukaryota</taxon>
        <taxon>Metazoa</taxon>
        <taxon>Chordata</taxon>
        <taxon>Craniata</taxon>
        <taxon>Vertebrata</taxon>
        <taxon>Euteleostomi</taxon>
        <taxon>Actinopterygii</taxon>
        <taxon>Neopterygii</taxon>
        <taxon>Teleostei</taxon>
        <taxon>Neoteleostei</taxon>
        <taxon>Acanthomorphata</taxon>
        <taxon>Gobiaria</taxon>
        <taxon>Gobiiformes</taxon>
        <taxon>Gobioidei</taxon>
        <taxon>Gobiidae</taxon>
        <taxon>Gobionellinae</taxon>
        <taxon>Mugilogobius</taxon>
    </lineage>
</organism>
<dbReference type="PROSITE" id="PS50057">
    <property type="entry name" value="FERM_3"/>
    <property type="match status" value="1"/>
</dbReference>
<evidence type="ECO:0000259" key="15">
    <source>
        <dbReference type="PROSITE" id="PS50011"/>
    </source>
</evidence>
<feature type="region of interest" description="Disordered" evidence="14">
    <location>
        <begin position="790"/>
        <end position="815"/>
    </location>
</feature>
<dbReference type="InterPro" id="IPR001245">
    <property type="entry name" value="Ser-Thr/Tyr_kinase_cat_dom"/>
</dbReference>
<dbReference type="CDD" id="cd14473">
    <property type="entry name" value="FERM_B-lobe"/>
    <property type="match status" value="1"/>
</dbReference>
<keyword evidence="18" id="KW-1185">Reference proteome</keyword>
<evidence type="ECO:0000256" key="8">
    <source>
        <dbReference type="ARBA" id="ARBA00022777"/>
    </source>
</evidence>
<dbReference type="Pfam" id="PF07714">
    <property type="entry name" value="PK_Tyr_Ser-Thr"/>
    <property type="match status" value="1"/>
</dbReference>
<dbReference type="PROSITE" id="PS50011">
    <property type="entry name" value="PROTEIN_KINASE_DOM"/>
    <property type="match status" value="1"/>
</dbReference>
<dbReference type="GO" id="GO:0004713">
    <property type="term" value="F:protein tyrosine kinase activity"/>
    <property type="evidence" value="ECO:0007669"/>
    <property type="project" value="UniProtKB-KW"/>
</dbReference>
<dbReference type="GO" id="GO:0005886">
    <property type="term" value="C:plasma membrane"/>
    <property type="evidence" value="ECO:0007669"/>
    <property type="project" value="UniProtKB-SubCell"/>
</dbReference>
<evidence type="ECO:0000256" key="9">
    <source>
        <dbReference type="ARBA" id="ARBA00022840"/>
    </source>
</evidence>
<feature type="domain" description="Protein kinase" evidence="15">
    <location>
        <begin position="328"/>
        <end position="694"/>
    </location>
</feature>
<keyword evidence="11" id="KW-0472">Membrane</keyword>
<protein>
    <recommendedName>
        <fullName evidence="19">Non-specific protein-tyrosine kinase</fullName>
    </recommendedName>
</protein>
<dbReference type="Pfam" id="PF18038">
    <property type="entry name" value="FERM_N_2"/>
    <property type="match status" value="1"/>
</dbReference>
<dbReference type="FunFam" id="1.10.510.10:FF:001512">
    <property type="entry name" value="Receptor tyrosine-protein kinase erbB-2"/>
    <property type="match status" value="1"/>
</dbReference>
<dbReference type="GO" id="GO:0030182">
    <property type="term" value="P:neuron differentiation"/>
    <property type="evidence" value="ECO:0007669"/>
    <property type="project" value="UniProtKB-ARBA"/>
</dbReference>
<evidence type="ECO:0000313" key="17">
    <source>
        <dbReference type="EMBL" id="KAK7893220.1"/>
    </source>
</evidence>
<dbReference type="SUPFAM" id="SSF50729">
    <property type="entry name" value="PH domain-like"/>
    <property type="match status" value="1"/>
</dbReference>
<comment type="caution">
    <text evidence="17">The sequence shown here is derived from an EMBL/GenBank/DDBJ whole genome shotgun (WGS) entry which is preliminary data.</text>
</comment>
<dbReference type="GO" id="GO:0048468">
    <property type="term" value="P:cell development"/>
    <property type="evidence" value="ECO:0007669"/>
    <property type="project" value="UniProtKB-ARBA"/>
</dbReference>
<keyword evidence="7" id="KW-0547">Nucleotide-binding</keyword>
<dbReference type="SMART" id="SM00295">
    <property type="entry name" value="B41"/>
    <property type="match status" value="1"/>
</dbReference>
<gene>
    <name evidence="17" type="ORF">WMY93_022372</name>
</gene>
<dbReference type="CDD" id="cd13190">
    <property type="entry name" value="FERM_C_FAK1"/>
    <property type="match status" value="1"/>
</dbReference>
<proteinExistence type="predicted"/>
<evidence type="ECO:0000256" key="1">
    <source>
        <dbReference type="ARBA" id="ARBA00004246"/>
    </source>
</evidence>
<dbReference type="InterPro" id="IPR041390">
    <property type="entry name" value="FADK_N"/>
</dbReference>
<keyword evidence="4" id="KW-1003">Cell membrane</keyword>
<dbReference type="GO" id="GO:0005524">
    <property type="term" value="F:ATP binding"/>
    <property type="evidence" value="ECO:0007669"/>
    <property type="project" value="UniProtKB-KW"/>
</dbReference>
<dbReference type="AlphaFoldDB" id="A0AAW0N6S0"/>
<dbReference type="GO" id="GO:0042995">
    <property type="term" value="C:cell projection"/>
    <property type="evidence" value="ECO:0007669"/>
    <property type="project" value="UniProtKB-SubCell"/>
</dbReference>
<evidence type="ECO:0000256" key="10">
    <source>
        <dbReference type="ARBA" id="ARBA00022949"/>
    </source>
</evidence>
<dbReference type="InterPro" id="IPR036137">
    <property type="entry name" value="Focal_adhe_kin_target_dom_sf"/>
</dbReference>
<evidence type="ECO:0000256" key="2">
    <source>
        <dbReference type="ARBA" id="ARBA00004316"/>
    </source>
</evidence>
<keyword evidence="9" id="KW-0067">ATP-binding</keyword>
<dbReference type="InterPro" id="IPR011009">
    <property type="entry name" value="Kinase-like_dom_sf"/>
</dbReference>